<protein>
    <recommendedName>
        <fullName evidence="7">Phosphodiesterase</fullName>
        <ecNumber evidence="7">3.1.4.-</ecNumber>
    </recommendedName>
</protein>
<dbReference type="InterPro" id="IPR002073">
    <property type="entry name" value="PDEase_catalytic_dom"/>
</dbReference>
<sequence>MWRLCCALSKKEAQIAAPQQEQQQQPDAIQPPAIVTEFPSNPNSPSKASLKSARKKSNGHTSSLPVNNLLDREEPPRRRSTLNFEIDLETGRRPTLVAESTAQLALAESFLLDDVGESHRSSSASVPIANKFPTTTALMSGRRRMTEEVKDDSCIREGEGAETGAGEEDEALIPHEDKRAALDPSVVKTAERVEVMDDTHNTSPSLRKRTIMVRLRSRGSFRKRSQAKKESKTISSPTRLGFMSPVWRSVRRSEATPGAELAPAQTESGAKHSHLPPTTASGSAHISKLRALPGLCSGCSSGSRRDSLYIFSHADEAIVTPFAQILASLRKVRSNFIYLTNVQSSKNSRFGTAHGDDTRRVPCAGSGNGSLFPVPLLAAEDEPPNVLATETLEELEWCLERLESVQTHRSVSDMASSKFKKLLNKELNQILDGDKISSQISDYICSTFLDQDETEQAPAPLGDNNNVSEADENSMQNTLTSDKIRRVLPASVLVRVGSSGGERKAGSPPTSGAPAGAMEDSQKTVVVLGARPFSVTLPLQSSTTGSTADSAMHSILGVSGSITGVGVDVTKMEQICALPETAELPPPYGVVPEHPKELTELLESDLDQWGLDIFKVADYTAYPLTCVTYTILKRRGLINKFQIPHWNLVRCLQAVECHYSTTAPYHNKIHAADVVQSVHVLLQAPALDSVFTDAELTAVIFACAVHDVNHPGVTNQYLVNTNDALAILYNDSSVLENYHLAVAFNLLTYPGCDILVNFTRKQRLTFRRMVIDMVLSTDMSKHMSLLADLKTMVETKKVAGSGILTLDNYEDRMQILQNMVHCADLSNTAKPLDLYTRWMNRLMEEFFLQGDRERAAGLDISPMCDRQTATVEKSQVSFIDFISHPLWETWSDLVHPAAQGILELLEYNRNWYFNLIHSEEKAEDGNQTITSKQT</sequence>
<dbReference type="Pfam" id="PF18100">
    <property type="entry name" value="PDE4_UCR"/>
    <property type="match status" value="1"/>
</dbReference>
<dbReference type="PANTHER" id="PTHR11347">
    <property type="entry name" value="CYCLIC NUCLEOTIDE PHOSPHODIESTERASE"/>
    <property type="match status" value="1"/>
</dbReference>
<dbReference type="EMBL" id="GEEE01018726">
    <property type="protein sequence ID" value="JAP44499.1"/>
    <property type="molecule type" value="Transcribed_RNA"/>
</dbReference>
<dbReference type="GO" id="GO:0004114">
    <property type="term" value="F:3',5'-cyclic-nucleotide phosphodiesterase activity"/>
    <property type="evidence" value="ECO:0007669"/>
    <property type="project" value="InterPro"/>
</dbReference>
<dbReference type="PROSITE" id="PS51845">
    <property type="entry name" value="PDEASE_I_2"/>
    <property type="match status" value="1"/>
</dbReference>
<feature type="binding site" evidence="5">
    <location>
        <position position="875"/>
    </location>
    <ligand>
        <name>AMP</name>
        <dbReference type="ChEBI" id="CHEBI:456215"/>
    </ligand>
</feature>
<feature type="compositionally biased region" description="Basic residues" evidence="8">
    <location>
        <begin position="217"/>
        <end position="226"/>
    </location>
</feature>
<dbReference type="SUPFAM" id="SSF109604">
    <property type="entry name" value="HD-domain/PDEase-like"/>
    <property type="match status" value="1"/>
</dbReference>
<reference evidence="10" key="1">
    <citation type="submission" date="2016-01" db="EMBL/GenBank/DDBJ databases">
        <title>Reference transcriptome for the parasite Schistocephalus solidus: insights into the molecular evolution of parasitism.</title>
        <authorList>
            <person name="Hebert F.O."/>
            <person name="Grambauer S."/>
            <person name="Barber I."/>
            <person name="Landry C.R."/>
            <person name="Aubin-Horth N."/>
        </authorList>
    </citation>
    <scope>NUCLEOTIDE SEQUENCE</scope>
</reference>
<feature type="binding site" evidence="5">
    <location>
        <position position="707"/>
    </location>
    <ligand>
        <name>AMP</name>
        <dbReference type="ChEBI" id="CHEBI:456215"/>
    </ligand>
</feature>
<dbReference type="AlphaFoldDB" id="A0A0X3NXT9"/>
<dbReference type="EC" id="3.1.4.-" evidence="7"/>
<dbReference type="Gene3D" id="1.10.1300.10">
    <property type="entry name" value="3'5'-cyclic nucleotide phosphodiesterase, catalytic domain"/>
    <property type="match status" value="1"/>
</dbReference>
<evidence type="ECO:0000256" key="1">
    <source>
        <dbReference type="ARBA" id="ARBA00022723"/>
    </source>
</evidence>
<dbReference type="InterPro" id="IPR023088">
    <property type="entry name" value="PDEase"/>
</dbReference>
<evidence type="ECO:0000256" key="3">
    <source>
        <dbReference type="ARBA" id="ARBA00023149"/>
    </source>
</evidence>
<feature type="region of interest" description="Disordered" evidence="8">
    <location>
        <begin position="252"/>
        <end position="284"/>
    </location>
</feature>
<name>A0A0X3NXT9_SCHSO</name>
<dbReference type="InterPro" id="IPR036971">
    <property type="entry name" value="PDEase_catalytic_dom_sf"/>
</dbReference>
<feature type="region of interest" description="Disordered" evidence="8">
    <location>
        <begin position="159"/>
        <end position="181"/>
    </location>
</feature>
<feature type="region of interest" description="Disordered" evidence="8">
    <location>
        <begin position="217"/>
        <end position="239"/>
    </location>
</feature>
<feature type="binding site" evidence="6">
    <location>
        <position position="670"/>
    </location>
    <ligand>
        <name>Zn(2+)</name>
        <dbReference type="ChEBI" id="CHEBI:29105"/>
        <label>1</label>
    </ligand>
</feature>
<dbReference type="FunFam" id="1.10.1300.10:FF:000023">
    <property type="entry name" value="Phosphodiesterase"/>
    <property type="match status" value="1"/>
</dbReference>
<feature type="binding site" evidence="6">
    <location>
        <position position="706"/>
    </location>
    <ligand>
        <name>Zn(2+)</name>
        <dbReference type="ChEBI" id="CHEBI:29105"/>
        <label>1</label>
    </ligand>
</feature>
<feature type="domain" description="PDEase" evidence="9">
    <location>
        <begin position="590"/>
        <end position="919"/>
    </location>
</feature>
<feature type="compositionally biased region" description="Basic and acidic residues" evidence="8">
    <location>
        <begin position="172"/>
        <end position="181"/>
    </location>
</feature>
<evidence type="ECO:0000256" key="5">
    <source>
        <dbReference type="PIRSR" id="PIRSR623088-2"/>
    </source>
</evidence>
<feature type="compositionally biased region" description="Low complexity" evidence="8">
    <location>
        <begin position="14"/>
        <end position="34"/>
    </location>
</feature>
<evidence type="ECO:0000256" key="4">
    <source>
        <dbReference type="PIRSR" id="PIRSR623088-1"/>
    </source>
</evidence>
<dbReference type="GO" id="GO:0046872">
    <property type="term" value="F:metal ion binding"/>
    <property type="evidence" value="ECO:0007669"/>
    <property type="project" value="UniProtKB-KW"/>
</dbReference>
<feature type="binding site" evidence="6">
    <location>
        <position position="707"/>
    </location>
    <ligand>
        <name>Zn(2+)</name>
        <dbReference type="ChEBI" id="CHEBI:29105"/>
        <label>1</label>
    </ligand>
</feature>
<keyword evidence="2 7" id="KW-0378">Hydrolase</keyword>
<dbReference type="SMART" id="SM00471">
    <property type="entry name" value="HDc"/>
    <property type="match status" value="1"/>
</dbReference>
<feature type="binding site" evidence="6">
    <location>
        <position position="707"/>
    </location>
    <ligand>
        <name>Zn(2+)</name>
        <dbReference type="ChEBI" id="CHEBI:29105"/>
        <label>2</label>
    </ligand>
</feature>
<feature type="binding site" evidence="6">
    <location>
        <position position="824"/>
    </location>
    <ligand>
        <name>Zn(2+)</name>
        <dbReference type="ChEBI" id="CHEBI:29105"/>
        <label>1</label>
    </ligand>
</feature>
<feature type="region of interest" description="Disordered" evidence="8">
    <location>
        <begin position="455"/>
        <end position="481"/>
    </location>
</feature>
<feature type="region of interest" description="Disordered" evidence="8">
    <location>
        <begin position="13"/>
        <end position="85"/>
    </location>
</feature>
<evidence type="ECO:0000256" key="8">
    <source>
        <dbReference type="SAM" id="MobiDB-lite"/>
    </source>
</evidence>
<feature type="binding site" evidence="5">
    <location>
        <position position="824"/>
    </location>
    <ligand>
        <name>AMP</name>
        <dbReference type="ChEBI" id="CHEBI:456215"/>
    </ligand>
</feature>
<evidence type="ECO:0000256" key="6">
    <source>
        <dbReference type="PIRSR" id="PIRSR623088-3"/>
    </source>
</evidence>
<dbReference type="InterPro" id="IPR023174">
    <property type="entry name" value="PDEase_CS"/>
</dbReference>
<accession>A0A0X3NXT9</accession>
<feature type="region of interest" description="Disordered" evidence="8">
    <location>
        <begin position="498"/>
        <end position="520"/>
    </location>
</feature>
<evidence type="ECO:0000256" key="7">
    <source>
        <dbReference type="RuleBase" id="RU363067"/>
    </source>
</evidence>
<evidence type="ECO:0000313" key="10">
    <source>
        <dbReference type="EMBL" id="JAP44499.1"/>
    </source>
</evidence>
<comment type="cofactor">
    <cofactor evidence="7">
        <name>a divalent metal cation</name>
        <dbReference type="ChEBI" id="CHEBI:60240"/>
    </cofactor>
    <text evidence="7">Binds 2 divalent metal cations per subunit. Site 1 may preferentially bind zinc ions, while site 2 has a preference for magnesium and/or manganese ions.</text>
</comment>
<feature type="active site" description="Proton donor" evidence="4">
    <location>
        <position position="666"/>
    </location>
</feature>
<feature type="compositionally biased region" description="Polar residues" evidence="8">
    <location>
        <begin position="463"/>
        <end position="481"/>
    </location>
</feature>
<comment type="similarity">
    <text evidence="7">Belongs to the cyclic nucleotide phosphodiesterase family.</text>
</comment>
<organism evidence="10">
    <name type="scientific">Schistocephalus solidus</name>
    <name type="common">Tapeworm</name>
    <dbReference type="NCBI Taxonomy" id="70667"/>
    <lineage>
        <taxon>Eukaryota</taxon>
        <taxon>Metazoa</taxon>
        <taxon>Spiralia</taxon>
        <taxon>Lophotrochozoa</taxon>
        <taxon>Platyhelminthes</taxon>
        <taxon>Cestoda</taxon>
        <taxon>Eucestoda</taxon>
        <taxon>Diphyllobothriidea</taxon>
        <taxon>Diphyllobothriidae</taxon>
        <taxon>Schistocephalus</taxon>
    </lineage>
</organism>
<proteinExistence type="inferred from homology"/>
<dbReference type="Pfam" id="PF00233">
    <property type="entry name" value="PDEase_I"/>
    <property type="match status" value="1"/>
</dbReference>
<dbReference type="InterPro" id="IPR003607">
    <property type="entry name" value="HD/PDEase_dom"/>
</dbReference>
<evidence type="ECO:0000259" key="9">
    <source>
        <dbReference type="PROSITE" id="PS51845"/>
    </source>
</evidence>
<dbReference type="GO" id="GO:0007165">
    <property type="term" value="P:signal transduction"/>
    <property type="evidence" value="ECO:0007669"/>
    <property type="project" value="InterPro"/>
</dbReference>
<dbReference type="PROSITE" id="PS00126">
    <property type="entry name" value="PDEASE_I_1"/>
    <property type="match status" value="1"/>
</dbReference>
<keyword evidence="3" id="KW-0114">cAMP</keyword>
<dbReference type="PRINTS" id="PR00387">
    <property type="entry name" value="PDIESTERASE1"/>
</dbReference>
<feature type="binding site" evidence="5">
    <location>
        <begin position="666"/>
        <end position="670"/>
    </location>
    <ligand>
        <name>AMP</name>
        <dbReference type="ChEBI" id="CHEBI:456215"/>
    </ligand>
</feature>
<dbReference type="InterPro" id="IPR040844">
    <property type="entry name" value="PDE4_UCR"/>
</dbReference>
<gene>
    <name evidence="10" type="ORF">TR151184</name>
</gene>
<keyword evidence="1 6" id="KW-0479">Metal-binding</keyword>
<evidence type="ECO:0000256" key="2">
    <source>
        <dbReference type="ARBA" id="ARBA00022801"/>
    </source>
</evidence>